<dbReference type="Pfam" id="PF13408">
    <property type="entry name" value="Zn_ribbon_recom"/>
    <property type="match status" value="1"/>
</dbReference>
<dbReference type="InterPro" id="IPR011109">
    <property type="entry name" value="DNA_bind_recombinase_dom"/>
</dbReference>
<dbReference type="InterPro" id="IPR025827">
    <property type="entry name" value="Zn_ribbon_recom_dom"/>
</dbReference>
<comment type="caution">
    <text evidence="5">The sequence shown here is derived from an EMBL/GenBank/DDBJ whole genome shotgun (WGS) entry which is preliminary data.</text>
</comment>
<reference evidence="5 6" key="1">
    <citation type="submission" date="2019-08" db="EMBL/GenBank/DDBJ databases">
        <title>In-depth cultivation of the pig gut microbiome towards novel bacterial diversity and tailored functional studies.</title>
        <authorList>
            <person name="Wylensek D."/>
            <person name="Hitch T.C.A."/>
            <person name="Clavel T."/>
        </authorList>
    </citation>
    <scope>NUCLEOTIDE SEQUENCE [LARGE SCALE GENOMIC DNA]</scope>
    <source>
        <strain evidence="5 6">NM-380-WT-3C1</strain>
    </source>
</reference>
<keyword evidence="1" id="KW-0238">DNA-binding</keyword>
<dbReference type="PROSITE" id="PS51737">
    <property type="entry name" value="RECOMBINASE_DNA_BIND"/>
    <property type="match status" value="1"/>
</dbReference>
<dbReference type="Proteomes" id="UP000460549">
    <property type="component" value="Unassembled WGS sequence"/>
</dbReference>
<dbReference type="GO" id="GO:0000150">
    <property type="term" value="F:DNA strand exchange activity"/>
    <property type="evidence" value="ECO:0007669"/>
    <property type="project" value="InterPro"/>
</dbReference>
<evidence type="ECO:0000259" key="4">
    <source>
        <dbReference type="PROSITE" id="PS51737"/>
    </source>
</evidence>
<evidence type="ECO:0000259" key="3">
    <source>
        <dbReference type="PROSITE" id="PS51736"/>
    </source>
</evidence>
<accession>A0A7X2PCS1</accession>
<dbReference type="AlphaFoldDB" id="A0A7X2PCS1"/>
<dbReference type="EMBL" id="VUNN01000012">
    <property type="protein sequence ID" value="MSU06477.1"/>
    <property type="molecule type" value="Genomic_DNA"/>
</dbReference>
<evidence type="ECO:0000256" key="1">
    <source>
        <dbReference type="ARBA" id="ARBA00023125"/>
    </source>
</evidence>
<dbReference type="PANTHER" id="PTHR30461:SF2">
    <property type="entry name" value="SERINE RECOMBINASE PINE-RELATED"/>
    <property type="match status" value="1"/>
</dbReference>
<protein>
    <submittedName>
        <fullName evidence="5">Recombinase family protein</fullName>
    </submittedName>
</protein>
<gene>
    <name evidence="5" type="ORF">FYJ80_06730</name>
</gene>
<name>A0A7X2PCS1_9SPIO</name>
<dbReference type="GO" id="GO:0003677">
    <property type="term" value="F:DNA binding"/>
    <property type="evidence" value="ECO:0007669"/>
    <property type="project" value="UniProtKB-KW"/>
</dbReference>
<keyword evidence="6" id="KW-1185">Reference proteome</keyword>
<dbReference type="CDD" id="cd00338">
    <property type="entry name" value="Ser_Recombinase"/>
    <property type="match status" value="1"/>
</dbReference>
<dbReference type="PANTHER" id="PTHR30461">
    <property type="entry name" value="DNA-INVERTASE FROM LAMBDOID PROPHAGE"/>
    <property type="match status" value="1"/>
</dbReference>
<dbReference type="Gene3D" id="3.90.1750.20">
    <property type="entry name" value="Putative Large Serine Recombinase, Chain B, Domain 2"/>
    <property type="match status" value="1"/>
</dbReference>
<dbReference type="InterPro" id="IPR036162">
    <property type="entry name" value="Resolvase-like_N_sf"/>
</dbReference>
<dbReference type="SMART" id="SM00857">
    <property type="entry name" value="Resolvase"/>
    <property type="match status" value="1"/>
</dbReference>
<evidence type="ECO:0000313" key="6">
    <source>
        <dbReference type="Proteomes" id="UP000460549"/>
    </source>
</evidence>
<dbReference type="SUPFAM" id="SSF53041">
    <property type="entry name" value="Resolvase-like"/>
    <property type="match status" value="1"/>
</dbReference>
<dbReference type="PROSITE" id="PS51736">
    <property type="entry name" value="RECOMBINASES_3"/>
    <property type="match status" value="1"/>
</dbReference>
<dbReference type="InterPro" id="IPR038109">
    <property type="entry name" value="DNA_bind_recomb_sf"/>
</dbReference>
<organism evidence="5 6">
    <name type="scientific">Bullifex porci</name>
    <dbReference type="NCBI Taxonomy" id="2606638"/>
    <lineage>
        <taxon>Bacteria</taxon>
        <taxon>Pseudomonadati</taxon>
        <taxon>Spirochaetota</taxon>
        <taxon>Spirochaetia</taxon>
        <taxon>Spirochaetales</taxon>
        <taxon>Spirochaetaceae</taxon>
        <taxon>Bullifex</taxon>
    </lineage>
</organism>
<feature type="domain" description="Resolvase/invertase-type recombinase catalytic" evidence="3">
    <location>
        <begin position="18"/>
        <end position="165"/>
    </location>
</feature>
<dbReference type="Gene3D" id="3.40.50.1390">
    <property type="entry name" value="Resolvase, N-terminal catalytic domain"/>
    <property type="match status" value="1"/>
</dbReference>
<dbReference type="InterPro" id="IPR050639">
    <property type="entry name" value="SSR_resolvase"/>
</dbReference>
<evidence type="ECO:0000256" key="2">
    <source>
        <dbReference type="ARBA" id="ARBA00023172"/>
    </source>
</evidence>
<sequence length="422" mass="48251">MKITAIDTKKKGELALMRVAGYARVSVDTFNSAHSLEAQSAFLKKRITSTPGWVDGGVFIDLGITGTKTDRPGFRALMEKCEEGEVDIIVTKSISRFCRNTVDLLATVRHLKDLGVEVIFDENNISTFSYTGEMVLTFLASQAQEESRSISENVLWSIKKKFERGEGIPHDLLGYRWNGSDYEIVEDEAEIVREIFSMYMTGLGPKEISRVLRERGIKGLRGSPMSANTVTHILRQEKYMGDSILQKTFTVDHISHLKVVNRGERDRYYAEETHPPIITKEEFDEVQEEIERRKNEGSLECNWKIVKSPFTSKIICRECGRTFRRRSNKQKNGKMYYKWTCGERIDKRCGSGCTAKSIPEWALYSLTAEILGKENFTSEDFDESIDHILGGSYHQVTFVMKDGRKIIKKWKNQKGAEKCLEK</sequence>
<proteinExistence type="predicted"/>
<dbReference type="Pfam" id="PF00239">
    <property type="entry name" value="Resolvase"/>
    <property type="match status" value="1"/>
</dbReference>
<feature type="domain" description="Recombinase" evidence="4">
    <location>
        <begin position="172"/>
        <end position="296"/>
    </location>
</feature>
<dbReference type="RefSeq" id="WP_154425451.1">
    <property type="nucleotide sequence ID" value="NZ_VUNN01000012.1"/>
</dbReference>
<dbReference type="InterPro" id="IPR006119">
    <property type="entry name" value="Resolv_N"/>
</dbReference>
<keyword evidence="2" id="KW-0233">DNA recombination</keyword>
<evidence type="ECO:0000313" key="5">
    <source>
        <dbReference type="EMBL" id="MSU06477.1"/>
    </source>
</evidence>
<dbReference type="Pfam" id="PF07508">
    <property type="entry name" value="Recombinase"/>
    <property type="match status" value="1"/>
</dbReference>